<dbReference type="SMART" id="SM01058">
    <property type="entry name" value="CarD_TRCF"/>
    <property type="match status" value="1"/>
</dbReference>
<dbReference type="EMBL" id="SRHY01000069">
    <property type="protein sequence ID" value="TFJ91213.1"/>
    <property type="molecule type" value="Genomic_DNA"/>
</dbReference>
<gene>
    <name evidence="2" type="ORF">E4U82_18910</name>
</gene>
<dbReference type="Gene3D" id="2.40.10.170">
    <property type="match status" value="1"/>
</dbReference>
<evidence type="ECO:0000313" key="2">
    <source>
        <dbReference type="EMBL" id="TFJ91213.1"/>
    </source>
</evidence>
<dbReference type="InterPro" id="IPR052531">
    <property type="entry name" value="CarD-like_regulator"/>
</dbReference>
<dbReference type="OrthoDB" id="9786074at2"/>
<sequence length="166" mass="19278">MFNVGDLMIYSTHGLCRIDDICEKSYGKVARTYYVMHPIEEPELTINAPVDGDPSMMQTIMEKDEAERVIQSFQNPGIQWIDNARQRNKKYNNLVNTGDRQEISMVANTLMRKELEVDQDKSRVYDQDRKLLAYIQGIMFRELAVSLDTTFENISEKINTMIRQSA</sequence>
<feature type="domain" description="CarD-like/TRCF RNAP-interacting" evidence="1">
    <location>
        <begin position="1"/>
        <end position="111"/>
    </location>
</feature>
<dbReference type="GO" id="GO:0009303">
    <property type="term" value="P:rRNA transcription"/>
    <property type="evidence" value="ECO:0007669"/>
    <property type="project" value="TreeGrafter"/>
</dbReference>
<dbReference type="InterPro" id="IPR003711">
    <property type="entry name" value="CarD-like/TRCF_RID"/>
</dbReference>
<dbReference type="InterPro" id="IPR036101">
    <property type="entry name" value="CarD-like/TRCF_RID_sf"/>
</dbReference>
<dbReference type="InterPro" id="IPR048792">
    <property type="entry name" value="CarD_C"/>
</dbReference>
<organism evidence="2 3">
    <name type="scientific">Lentibacillus salicampi</name>
    <dbReference type="NCBI Taxonomy" id="175306"/>
    <lineage>
        <taxon>Bacteria</taxon>
        <taxon>Bacillati</taxon>
        <taxon>Bacillota</taxon>
        <taxon>Bacilli</taxon>
        <taxon>Bacillales</taxon>
        <taxon>Bacillaceae</taxon>
        <taxon>Lentibacillus</taxon>
    </lineage>
</organism>
<dbReference type="PANTHER" id="PTHR38447">
    <property type="entry name" value="TRANSCRIPTION FACTOR YDEB-RELATED"/>
    <property type="match status" value="1"/>
</dbReference>
<reference evidence="2 3" key="1">
    <citation type="submission" date="2019-03" db="EMBL/GenBank/DDBJ databases">
        <title>Genome sequence of Lentibacillus salicampi ATCC BAA-719.</title>
        <authorList>
            <person name="Maclea K.S."/>
            <person name="Simoes Junior M."/>
        </authorList>
    </citation>
    <scope>NUCLEOTIDE SEQUENCE [LARGE SCALE GENOMIC DNA]</scope>
    <source>
        <strain evidence="2 3">ATCC BAA-719</strain>
    </source>
</reference>
<dbReference type="Pfam" id="PF02559">
    <property type="entry name" value="CarD_TRCF_RID"/>
    <property type="match status" value="1"/>
</dbReference>
<dbReference type="Pfam" id="PF21095">
    <property type="entry name" value="CarD_C"/>
    <property type="match status" value="1"/>
</dbReference>
<dbReference type="Proteomes" id="UP000298484">
    <property type="component" value="Unassembled WGS sequence"/>
</dbReference>
<name>A0A4Y9A6G4_9BACI</name>
<evidence type="ECO:0000313" key="3">
    <source>
        <dbReference type="Proteomes" id="UP000298484"/>
    </source>
</evidence>
<dbReference type="PANTHER" id="PTHR38447:SF1">
    <property type="entry name" value="RNA POLYMERASE-BINDING TRANSCRIPTION FACTOR CARD"/>
    <property type="match status" value="1"/>
</dbReference>
<dbReference type="SUPFAM" id="SSF141259">
    <property type="entry name" value="CarD-like"/>
    <property type="match status" value="1"/>
</dbReference>
<evidence type="ECO:0000259" key="1">
    <source>
        <dbReference type="SMART" id="SM01058"/>
    </source>
</evidence>
<dbReference type="RefSeq" id="WP_135111798.1">
    <property type="nucleotide sequence ID" value="NZ_SRHY01000069.1"/>
</dbReference>
<dbReference type="AlphaFoldDB" id="A0A4Y9A6G4"/>
<dbReference type="InterPro" id="IPR042215">
    <property type="entry name" value="CarD-like_C"/>
</dbReference>
<accession>A0A4Y9A6G4</accession>
<protein>
    <submittedName>
        <fullName evidence="2">CarD family transcriptional regulator</fullName>
    </submittedName>
</protein>
<keyword evidence="3" id="KW-1185">Reference proteome</keyword>
<proteinExistence type="predicted"/>
<comment type="caution">
    <text evidence="2">The sequence shown here is derived from an EMBL/GenBank/DDBJ whole genome shotgun (WGS) entry which is preliminary data.</text>
</comment>
<dbReference type="Gene3D" id="1.20.58.1290">
    <property type="entry name" value="CarD-like, C-terminal domain"/>
    <property type="match status" value="1"/>
</dbReference>